<keyword evidence="2" id="KW-1185">Reference proteome</keyword>
<dbReference type="Proteomes" id="UP000790347">
    <property type="component" value="Unassembled WGS sequence"/>
</dbReference>
<dbReference type="EMBL" id="ASGP02000005">
    <property type="protein sequence ID" value="KAH9506429.1"/>
    <property type="molecule type" value="Genomic_DNA"/>
</dbReference>
<proteinExistence type="predicted"/>
<accession>A0A922HUE8</accession>
<dbReference type="AlphaFoldDB" id="A0A922HUE8"/>
<gene>
    <name evidence="1" type="ORF">DERF_011162</name>
</gene>
<comment type="caution">
    <text evidence="1">The sequence shown here is derived from an EMBL/GenBank/DDBJ whole genome shotgun (WGS) entry which is preliminary data.</text>
</comment>
<protein>
    <submittedName>
        <fullName evidence="1">Uncharacterized protein</fullName>
    </submittedName>
</protein>
<sequence>MPIPLLVPSYMARFRFDFLVFILDEYDLTDHHHHHHHHQQWPFEIAETFHYLHHTSSSSSDSILHRDCNHHHHYRIYLVSCLSTYDHHNHQPQEDTKRK</sequence>
<reference evidence="1" key="2">
    <citation type="journal article" date="2022" name="Res Sq">
        <title>Comparative Genomics Reveals Insights into the Divergent Evolution of Astigmatic Mites and Household Pest Adaptations.</title>
        <authorList>
            <person name="Xiong Q."/>
            <person name="Wan A.T.-Y."/>
            <person name="Liu X.-Y."/>
            <person name="Fung C.S.-H."/>
            <person name="Xiao X."/>
            <person name="Malainual N."/>
            <person name="Hou J."/>
            <person name="Wang L."/>
            <person name="Wang M."/>
            <person name="Yang K."/>
            <person name="Cui Y."/>
            <person name="Leung E."/>
            <person name="Nong W."/>
            <person name="Shin S.-K."/>
            <person name="Au S."/>
            <person name="Jeong K.Y."/>
            <person name="Chew F.T."/>
            <person name="Hui J."/>
            <person name="Leung T.F."/>
            <person name="Tungtrongchitr A."/>
            <person name="Zhong N."/>
            <person name="Liu Z."/>
            <person name="Tsui S."/>
        </authorList>
    </citation>
    <scope>NUCLEOTIDE SEQUENCE</scope>
    <source>
        <strain evidence="1">Derf</strain>
        <tissue evidence="1">Whole organism</tissue>
    </source>
</reference>
<evidence type="ECO:0000313" key="2">
    <source>
        <dbReference type="Proteomes" id="UP000790347"/>
    </source>
</evidence>
<name>A0A922HUE8_DERFA</name>
<reference evidence="1" key="1">
    <citation type="submission" date="2013-05" db="EMBL/GenBank/DDBJ databases">
        <authorList>
            <person name="Yim A.K.Y."/>
            <person name="Chan T.F."/>
            <person name="Ji K.M."/>
            <person name="Liu X.Y."/>
            <person name="Zhou J.W."/>
            <person name="Li R.Q."/>
            <person name="Yang K.Y."/>
            <person name="Li J."/>
            <person name="Li M."/>
            <person name="Law P.T.W."/>
            <person name="Wu Y.L."/>
            <person name="Cai Z.L."/>
            <person name="Qin H."/>
            <person name="Bao Y."/>
            <person name="Leung R.K.K."/>
            <person name="Ng P.K.S."/>
            <person name="Zou J."/>
            <person name="Zhong X.J."/>
            <person name="Ran P.X."/>
            <person name="Zhong N.S."/>
            <person name="Liu Z.G."/>
            <person name="Tsui S.K.W."/>
        </authorList>
    </citation>
    <scope>NUCLEOTIDE SEQUENCE</scope>
    <source>
        <strain evidence="1">Derf</strain>
        <tissue evidence="1">Whole organism</tissue>
    </source>
</reference>
<organism evidence="1 2">
    <name type="scientific">Dermatophagoides farinae</name>
    <name type="common">American house dust mite</name>
    <dbReference type="NCBI Taxonomy" id="6954"/>
    <lineage>
        <taxon>Eukaryota</taxon>
        <taxon>Metazoa</taxon>
        <taxon>Ecdysozoa</taxon>
        <taxon>Arthropoda</taxon>
        <taxon>Chelicerata</taxon>
        <taxon>Arachnida</taxon>
        <taxon>Acari</taxon>
        <taxon>Acariformes</taxon>
        <taxon>Sarcoptiformes</taxon>
        <taxon>Astigmata</taxon>
        <taxon>Psoroptidia</taxon>
        <taxon>Analgoidea</taxon>
        <taxon>Pyroglyphidae</taxon>
        <taxon>Dermatophagoidinae</taxon>
        <taxon>Dermatophagoides</taxon>
    </lineage>
</organism>
<evidence type="ECO:0000313" key="1">
    <source>
        <dbReference type="EMBL" id="KAH9506429.1"/>
    </source>
</evidence>